<keyword evidence="4" id="KW-1185">Reference proteome</keyword>
<dbReference type="Proteomes" id="UP000016933">
    <property type="component" value="Unassembled WGS sequence"/>
</dbReference>
<dbReference type="AlphaFoldDB" id="N1PSL7"/>
<protein>
    <recommendedName>
        <fullName evidence="5">GST N-terminal domain-containing protein</fullName>
    </recommendedName>
</protein>
<proteinExistence type="predicted"/>
<organism evidence="3 4">
    <name type="scientific">Dothistroma septosporum (strain NZE10 / CBS 128990)</name>
    <name type="common">Red band needle blight fungus</name>
    <name type="synonym">Mycosphaerella pini</name>
    <dbReference type="NCBI Taxonomy" id="675120"/>
    <lineage>
        <taxon>Eukaryota</taxon>
        <taxon>Fungi</taxon>
        <taxon>Dikarya</taxon>
        <taxon>Ascomycota</taxon>
        <taxon>Pezizomycotina</taxon>
        <taxon>Dothideomycetes</taxon>
        <taxon>Dothideomycetidae</taxon>
        <taxon>Mycosphaerellales</taxon>
        <taxon>Mycosphaerellaceae</taxon>
        <taxon>Dothistroma</taxon>
    </lineage>
</organism>
<accession>N1PSL7</accession>
<reference evidence="3 4" key="2">
    <citation type="journal article" date="2012" name="PLoS Pathog.">
        <title>Diverse lifestyles and strategies of plant pathogenesis encoded in the genomes of eighteen Dothideomycetes fungi.</title>
        <authorList>
            <person name="Ohm R.A."/>
            <person name="Feau N."/>
            <person name="Henrissat B."/>
            <person name="Schoch C.L."/>
            <person name="Horwitz B.A."/>
            <person name="Barry K.W."/>
            <person name="Condon B.J."/>
            <person name="Copeland A.C."/>
            <person name="Dhillon B."/>
            <person name="Glaser F."/>
            <person name="Hesse C.N."/>
            <person name="Kosti I."/>
            <person name="LaButti K."/>
            <person name="Lindquist E.A."/>
            <person name="Lucas S."/>
            <person name="Salamov A.A."/>
            <person name="Bradshaw R.E."/>
            <person name="Ciuffetti L."/>
            <person name="Hamelin R.C."/>
            <person name="Kema G.H.J."/>
            <person name="Lawrence C."/>
            <person name="Scott J.A."/>
            <person name="Spatafora J.W."/>
            <person name="Turgeon B.G."/>
            <person name="de Wit P.J.G.M."/>
            <person name="Zhong S."/>
            <person name="Goodwin S.B."/>
            <person name="Grigoriev I.V."/>
        </authorList>
    </citation>
    <scope>NUCLEOTIDE SEQUENCE [LARGE SCALE GENOMIC DNA]</scope>
    <source>
        <strain evidence="4">NZE10 / CBS 128990</strain>
    </source>
</reference>
<dbReference type="InterPro" id="IPR036249">
    <property type="entry name" value="Thioredoxin-like_sf"/>
</dbReference>
<evidence type="ECO:0008006" key="5">
    <source>
        <dbReference type="Google" id="ProtNLM"/>
    </source>
</evidence>
<sequence>MATTTGTNNHVIGNDIAAPKITLYTNHRCPYAQRAHITLDELKLPYEEVLIDLDTPRPQWYLDINPRGLVPSIKYSVPGVYNEEIITESAIVAQFLVDSFPSHLLPGTRESAKAPLQRARIGFFVDTWSTKVGSNWFQVIMACAEEKEAKVDDWVATVKKEIEPLLAGANPFFGGSEKLTFAEVIAAPFILRFYALAEDGELIPKSLIEKFDALPNFGKWAKVIREHPTVTKVWDEKDAIAGTKRKVASLKAGRK</sequence>
<dbReference type="STRING" id="675120.N1PSL7"/>
<feature type="domain" description="GST N-terminal" evidence="1">
    <location>
        <begin position="19"/>
        <end position="104"/>
    </location>
</feature>
<dbReference type="PROSITE" id="PS50404">
    <property type="entry name" value="GST_NTER"/>
    <property type="match status" value="1"/>
</dbReference>
<dbReference type="SUPFAM" id="SSF47616">
    <property type="entry name" value="GST C-terminal domain-like"/>
    <property type="match status" value="1"/>
</dbReference>
<evidence type="ECO:0000259" key="1">
    <source>
        <dbReference type="PROSITE" id="PS50404"/>
    </source>
</evidence>
<dbReference type="InterPro" id="IPR036282">
    <property type="entry name" value="Glutathione-S-Trfase_C_sf"/>
</dbReference>
<dbReference type="SUPFAM" id="SSF52833">
    <property type="entry name" value="Thioredoxin-like"/>
    <property type="match status" value="1"/>
</dbReference>
<dbReference type="PROSITE" id="PS50405">
    <property type="entry name" value="GST_CTER"/>
    <property type="match status" value="1"/>
</dbReference>
<dbReference type="EMBL" id="KB446537">
    <property type="protein sequence ID" value="EME46446.1"/>
    <property type="molecule type" value="Genomic_DNA"/>
</dbReference>
<evidence type="ECO:0000259" key="2">
    <source>
        <dbReference type="PROSITE" id="PS50405"/>
    </source>
</evidence>
<dbReference type="OMA" id="HRCPWAH"/>
<dbReference type="HOGENOM" id="CLU_074611_0_0_1"/>
<dbReference type="OrthoDB" id="202840at2759"/>
<dbReference type="eggNOG" id="KOG0406">
    <property type="taxonomic scope" value="Eukaryota"/>
</dbReference>
<dbReference type="InterPro" id="IPR050983">
    <property type="entry name" value="GST_Omega/HSP26"/>
</dbReference>
<dbReference type="InterPro" id="IPR010987">
    <property type="entry name" value="Glutathione-S-Trfase_C-like"/>
</dbReference>
<dbReference type="PANTHER" id="PTHR43968:SF8">
    <property type="entry name" value="S-TRANSFERASE, PUTATIVE (AFU_ORTHOLOGUE AFUA_2G00590)-RELATED"/>
    <property type="match status" value="1"/>
</dbReference>
<reference evidence="4" key="1">
    <citation type="journal article" date="2012" name="PLoS Genet.">
        <title>The genomes of the fungal plant pathogens Cladosporium fulvum and Dothistroma septosporum reveal adaptation to different hosts and lifestyles but also signatures of common ancestry.</title>
        <authorList>
            <person name="de Wit P.J.G.M."/>
            <person name="van der Burgt A."/>
            <person name="Oekmen B."/>
            <person name="Stergiopoulos I."/>
            <person name="Abd-Elsalam K.A."/>
            <person name="Aerts A.L."/>
            <person name="Bahkali A.H."/>
            <person name="Beenen H.G."/>
            <person name="Chettri P."/>
            <person name="Cox M.P."/>
            <person name="Datema E."/>
            <person name="de Vries R.P."/>
            <person name="Dhillon B."/>
            <person name="Ganley A.R."/>
            <person name="Griffiths S.A."/>
            <person name="Guo Y."/>
            <person name="Hamelin R.C."/>
            <person name="Henrissat B."/>
            <person name="Kabir M.S."/>
            <person name="Jashni M.K."/>
            <person name="Kema G."/>
            <person name="Klaubauf S."/>
            <person name="Lapidus A."/>
            <person name="Levasseur A."/>
            <person name="Lindquist E."/>
            <person name="Mehrabi R."/>
            <person name="Ohm R.A."/>
            <person name="Owen T.J."/>
            <person name="Salamov A."/>
            <person name="Schwelm A."/>
            <person name="Schijlen E."/>
            <person name="Sun H."/>
            <person name="van den Burg H.A."/>
            <person name="van Ham R.C.H.J."/>
            <person name="Zhang S."/>
            <person name="Goodwin S.B."/>
            <person name="Grigoriev I.V."/>
            <person name="Collemare J."/>
            <person name="Bradshaw R.E."/>
        </authorList>
    </citation>
    <scope>NUCLEOTIDE SEQUENCE [LARGE SCALE GENOMIC DNA]</scope>
    <source>
        <strain evidence="4">NZE10 / CBS 128990</strain>
    </source>
</reference>
<dbReference type="InterPro" id="IPR004045">
    <property type="entry name" value="Glutathione_S-Trfase_N"/>
</dbReference>
<dbReference type="SFLD" id="SFLDS00019">
    <property type="entry name" value="Glutathione_Transferase_(cytos"/>
    <property type="match status" value="1"/>
</dbReference>
<dbReference type="CDD" id="cd00570">
    <property type="entry name" value="GST_N_family"/>
    <property type="match status" value="1"/>
</dbReference>
<evidence type="ECO:0000313" key="3">
    <source>
        <dbReference type="EMBL" id="EME46446.1"/>
    </source>
</evidence>
<dbReference type="Gene3D" id="3.40.30.10">
    <property type="entry name" value="Glutaredoxin"/>
    <property type="match status" value="1"/>
</dbReference>
<dbReference type="PANTHER" id="PTHR43968">
    <property type="match status" value="1"/>
</dbReference>
<name>N1PSL7_DOTSN</name>
<dbReference type="GO" id="GO:0005737">
    <property type="term" value="C:cytoplasm"/>
    <property type="evidence" value="ECO:0007669"/>
    <property type="project" value="TreeGrafter"/>
</dbReference>
<gene>
    <name evidence="3" type="ORF">DOTSEDRAFT_42958</name>
</gene>
<dbReference type="Gene3D" id="1.20.1050.10">
    <property type="match status" value="1"/>
</dbReference>
<feature type="domain" description="GST C-terminal" evidence="2">
    <location>
        <begin position="114"/>
        <end position="250"/>
    </location>
</feature>
<dbReference type="SFLD" id="SFLDG00358">
    <property type="entry name" value="Main_(cytGST)"/>
    <property type="match status" value="1"/>
</dbReference>
<evidence type="ECO:0000313" key="4">
    <source>
        <dbReference type="Proteomes" id="UP000016933"/>
    </source>
</evidence>
<dbReference type="InterPro" id="IPR040079">
    <property type="entry name" value="Glutathione_S-Trfase"/>
</dbReference>
<dbReference type="Pfam" id="PF13417">
    <property type="entry name" value="GST_N_3"/>
    <property type="match status" value="1"/>
</dbReference>